<name>A0A183SL37_SCHSO</name>
<accession>A0A183SL37</accession>
<reference evidence="1" key="1">
    <citation type="submission" date="2016-06" db="UniProtKB">
        <authorList>
            <consortium name="WormBaseParasite"/>
        </authorList>
    </citation>
    <scope>IDENTIFICATION</scope>
</reference>
<evidence type="ECO:0000313" key="1">
    <source>
        <dbReference type="WBParaSite" id="SSLN_0000509401-mRNA-1"/>
    </source>
</evidence>
<protein>
    <submittedName>
        <fullName evidence="1">Tick transposon</fullName>
    </submittedName>
</protein>
<organism evidence="1">
    <name type="scientific">Schistocephalus solidus</name>
    <name type="common">Tapeworm</name>
    <dbReference type="NCBI Taxonomy" id="70667"/>
    <lineage>
        <taxon>Eukaryota</taxon>
        <taxon>Metazoa</taxon>
        <taxon>Spiralia</taxon>
        <taxon>Lophotrochozoa</taxon>
        <taxon>Platyhelminthes</taxon>
        <taxon>Cestoda</taxon>
        <taxon>Eucestoda</taxon>
        <taxon>Diphyllobothriidea</taxon>
        <taxon>Diphyllobothriidae</taxon>
        <taxon>Schistocephalus</taxon>
    </lineage>
</organism>
<dbReference type="WBParaSite" id="SSLN_0000509401-mRNA-1">
    <property type="protein sequence ID" value="SSLN_0000509401-mRNA-1"/>
    <property type="gene ID" value="SSLN_0000509401"/>
</dbReference>
<proteinExistence type="predicted"/>
<sequence>LRAAISRVKDPVPKEQQTNVIYRIPCANFTCAYVGPTGRRLETRINEHKLAIRRRDPLSLVFAHAVDCAHRFKWEGTEVVAMASTNQAHEFLEAWHSSTNSINRHVDLEAHYKGLRARSTDLHPP</sequence>
<dbReference type="AlphaFoldDB" id="A0A183SL37"/>